<dbReference type="InterPro" id="IPR000836">
    <property type="entry name" value="PRTase_dom"/>
</dbReference>
<comment type="caution">
    <text evidence="2">The sequence shown here is derived from an EMBL/GenBank/DDBJ whole genome shotgun (WGS) entry which is preliminary data.</text>
</comment>
<dbReference type="EMBL" id="LBPO01000003">
    <property type="protein sequence ID" value="KKP59340.1"/>
    <property type="molecule type" value="Genomic_DNA"/>
</dbReference>
<dbReference type="InterPro" id="IPR029057">
    <property type="entry name" value="PRTase-like"/>
</dbReference>
<organism evidence="2 3">
    <name type="scientific">Candidatus Magasanikbacteria bacterium GW2011_GWC2_34_16</name>
    <dbReference type="NCBI Taxonomy" id="1619045"/>
    <lineage>
        <taxon>Bacteria</taxon>
        <taxon>Candidatus Magasanikiibacteriota</taxon>
    </lineage>
</organism>
<accession>A0A0G0D7T0</accession>
<protein>
    <submittedName>
        <fullName evidence="2">Uncharacterized protein</fullName>
    </submittedName>
</protein>
<evidence type="ECO:0000256" key="1">
    <source>
        <dbReference type="ARBA" id="ARBA00008007"/>
    </source>
</evidence>
<dbReference type="Proteomes" id="UP000034927">
    <property type="component" value="Unassembled WGS sequence"/>
</dbReference>
<dbReference type="PANTHER" id="PTHR47505:SF1">
    <property type="entry name" value="DNA UTILIZATION PROTEIN YHGH"/>
    <property type="match status" value="1"/>
</dbReference>
<evidence type="ECO:0000313" key="3">
    <source>
        <dbReference type="Proteomes" id="UP000034927"/>
    </source>
</evidence>
<comment type="similarity">
    <text evidence="1">Belongs to the ComF/GntX family.</text>
</comment>
<dbReference type="InterPro" id="IPR051910">
    <property type="entry name" value="ComF/GntX_DNA_util-trans"/>
</dbReference>
<evidence type="ECO:0000313" key="2">
    <source>
        <dbReference type="EMBL" id="KKP59340.1"/>
    </source>
</evidence>
<dbReference type="Gene3D" id="3.40.50.2020">
    <property type="match status" value="1"/>
</dbReference>
<sequence length="263" mass="29863">MVGRKICDCEVNILQFTLSSPRRQESICHPERSRGIPFVFMLSKFISLIKDILFPVYCISCGNEGEWWCDKCLTKEKLTGVTTFLAVKAVDGLTAFFNYDKCVAGAKLIKQFKYNFAGDIKIVWDKLVTKYGDKVLPTELKRGEWTIIPVPLYPRRQRERGFNQAEVLSEILLDFFTMQGIQHKYDKSSLKRNRNTIQQVKLSGEDRRKNLAGAFVWQGSTPAPAKVILVDDVFTTGTTMQSCAEILKQSGTQVVWGVTLAKD</sequence>
<dbReference type="PATRIC" id="fig|1619045.3.peg.260"/>
<proteinExistence type="inferred from homology"/>
<name>A0A0G0D7T0_9BACT</name>
<dbReference type="AlphaFoldDB" id="A0A0G0D7T0"/>
<gene>
    <name evidence="2" type="ORF">UR53_C0003G0002</name>
</gene>
<reference evidence="2 3" key="1">
    <citation type="journal article" date="2015" name="Nature">
        <title>rRNA introns, odd ribosomes, and small enigmatic genomes across a large radiation of phyla.</title>
        <authorList>
            <person name="Brown C.T."/>
            <person name="Hug L.A."/>
            <person name="Thomas B.C."/>
            <person name="Sharon I."/>
            <person name="Castelle C.J."/>
            <person name="Singh A."/>
            <person name="Wilkins M.J."/>
            <person name="Williams K.H."/>
            <person name="Banfield J.F."/>
        </authorList>
    </citation>
    <scope>NUCLEOTIDE SEQUENCE [LARGE SCALE GENOMIC DNA]</scope>
</reference>
<dbReference type="PANTHER" id="PTHR47505">
    <property type="entry name" value="DNA UTILIZATION PROTEIN YHGH"/>
    <property type="match status" value="1"/>
</dbReference>
<dbReference type="CDD" id="cd06223">
    <property type="entry name" value="PRTases_typeI"/>
    <property type="match status" value="1"/>
</dbReference>
<dbReference type="SUPFAM" id="SSF53271">
    <property type="entry name" value="PRTase-like"/>
    <property type="match status" value="1"/>
</dbReference>